<dbReference type="AlphaFoldDB" id="A0A1W6A894"/>
<dbReference type="SMART" id="SM00471">
    <property type="entry name" value="HDc"/>
    <property type="match status" value="1"/>
</dbReference>
<evidence type="ECO:0000256" key="1">
    <source>
        <dbReference type="ARBA" id="ARBA00007476"/>
    </source>
</evidence>
<dbReference type="SUPFAM" id="SSF81271">
    <property type="entry name" value="TGS-like"/>
    <property type="match status" value="1"/>
</dbReference>
<name>A0A1W6A894_BACMY</name>
<evidence type="ECO:0000313" key="6">
    <source>
        <dbReference type="Proteomes" id="UP000192932"/>
    </source>
</evidence>
<dbReference type="Gene3D" id="1.10.3210.10">
    <property type="entry name" value="Hypothetical protein af1432"/>
    <property type="match status" value="1"/>
</dbReference>
<dbReference type="Gene3D" id="3.30.460.10">
    <property type="entry name" value="Beta Polymerase, domain 2"/>
    <property type="match status" value="1"/>
</dbReference>
<comment type="pathway">
    <text evidence="2">Purine metabolism.</text>
</comment>
<reference evidence="5 6" key="1">
    <citation type="submission" date="2017-04" db="EMBL/GenBank/DDBJ databases">
        <title>The Characteristic of a Fine Plant Growth-Promoting Rhizobacteria Bacillus mycoides Gnyt1 and its Whole Genome Sequencing Analysis.</title>
        <authorList>
            <person name="Li J.H."/>
            <person name="Yao T."/>
        </authorList>
    </citation>
    <scope>NUCLEOTIDE SEQUENCE [LARGE SCALE GENOMIC DNA]</scope>
    <source>
        <strain evidence="5 6">Gnyt1</strain>
    </source>
</reference>
<evidence type="ECO:0000259" key="4">
    <source>
        <dbReference type="SMART" id="SM00471"/>
    </source>
</evidence>
<comment type="similarity">
    <text evidence="1">Belongs to the RelA/SpoT family.</text>
</comment>
<evidence type="ECO:0000313" key="5">
    <source>
        <dbReference type="EMBL" id="ARJ22126.1"/>
    </source>
</evidence>
<dbReference type="FunFam" id="1.10.3210.10:FF:000001">
    <property type="entry name" value="GTP pyrophosphokinase RelA"/>
    <property type="match status" value="1"/>
</dbReference>
<accession>A0A1W6A894</accession>
<dbReference type="InterPro" id="IPR043519">
    <property type="entry name" value="NT_sf"/>
</dbReference>
<keyword evidence="5" id="KW-0808">Transferase</keyword>
<dbReference type="Gene3D" id="3.10.20.30">
    <property type="match status" value="1"/>
</dbReference>
<keyword evidence="5" id="KW-0418">Kinase</keyword>
<dbReference type="SUPFAM" id="SSF81301">
    <property type="entry name" value="Nucleotidyltransferase"/>
    <property type="match status" value="1"/>
</dbReference>
<dbReference type="PANTHER" id="PTHR43061:SF1">
    <property type="entry name" value="GTP DIPHOSPHOKINASE RSH1, CHLOROPLASTIC-RELATED"/>
    <property type="match status" value="1"/>
</dbReference>
<evidence type="ECO:0000256" key="3">
    <source>
        <dbReference type="PROSITE-ProRule" id="PRU00182"/>
    </source>
</evidence>
<dbReference type="PROSITE" id="PS50889">
    <property type="entry name" value="S4"/>
    <property type="match status" value="1"/>
</dbReference>
<dbReference type="InterPro" id="IPR003607">
    <property type="entry name" value="HD/PDEase_dom"/>
</dbReference>
<dbReference type="InterPro" id="IPR012676">
    <property type="entry name" value="TGS-like"/>
</dbReference>
<dbReference type="Proteomes" id="UP000192932">
    <property type="component" value="Chromosome"/>
</dbReference>
<dbReference type="GO" id="GO:0003723">
    <property type="term" value="F:RNA binding"/>
    <property type="evidence" value="ECO:0007669"/>
    <property type="project" value="UniProtKB-KW"/>
</dbReference>
<dbReference type="EMBL" id="CP020743">
    <property type="protein sequence ID" value="ARJ22126.1"/>
    <property type="molecule type" value="Genomic_DNA"/>
</dbReference>
<dbReference type="PANTHER" id="PTHR43061">
    <property type="entry name" value="GTP DIPHOSPHOKINASE RSH1, CHLOROPLASTIC-RELATED"/>
    <property type="match status" value="1"/>
</dbReference>
<dbReference type="GO" id="GO:0015970">
    <property type="term" value="P:guanosine tetraphosphate biosynthetic process"/>
    <property type="evidence" value="ECO:0007669"/>
    <property type="project" value="UniProtKB-UniPathway"/>
</dbReference>
<feature type="domain" description="HD/PDEase" evidence="4">
    <location>
        <begin position="38"/>
        <end position="150"/>
    </location>
</feature>
<sequence>MSKVLLQKANYLRSDELKLLKKAIHFAEQAHDGQYRQTGEPYIIHPFAITEILLNYKADITTLIAALLHDVVEDTEYSLEEIESHFGATIQYIVNGLTKGKKLQDQNKVLYEAINFKKLLVSSQQDIRVGIIKVIDRLHNIKTLSVKKPAKQVAYANETLTLFAPLAKRLGLYTIQHELENLAFQYLHKERYTEVHKFLTEYVPHLQKNITHLRKGIHSFSNTNLSFEINYEFPPVYTAYSQLQEIQNVSGISQICITTTSVLDCYKILGIIHQLYKPTINYFEDNIALENSHFNNNLKTKVNMNDAEQTIIIQTQIAKTLKDNGIFSLLNDRTANIQAISYKIMADTIVNNNLLTTDPITFRSLVSYELFENTITAYTTDLQPVYLPDGATIIDFSFSAFPKIAHSMKKVKVKVNGMPVPLKTKVSHFDVIEIHFDLKQNLELEWLNYANTAKAQLMIHQKLS</sequence>
<evidence type="ECO:0000256" key="2">
    <source>
        <dbReference type="ARBA" id="ARBA00025704"/>
    </source>
</evidence>
<dbReference type="RefSeq" id="WP_085311077.1">
    <property type="nucleotide sequence ID" value="NZ_CP020743.1"/>
</dbReference>
<organism evidence="5 6">
    <name type="scientific">Bacillus mycoides</name>
    <dbReference type="NCBI Taxonomy" id="1405"/>
    <lineage>
        <taxon>Bacteria</taxon>
        <taxon>Bacillati</taxon>
        <taxon>Bacillota</taxon>
        <taxon>Bacilli</taxon>
        <taxon>Bacillales</taxon>
        <taxon>Bacillaceae</taxon>
        <taxon>Bacillus</taxon>
        <taxon>Bacillus cereus group</taxon>
    </lineage>
</organism>
<keyword evidence="3" id="KW-0694">RNA-binding</keyword>
<dbReference type="InterPro" id="IPR012675">
    <property type="entry name" value="Beta-grasp_dom_sf"/>
</dbReference>
<dbReference type="UniPathway" id="UPA00908">
    <property type="reaction ID" value="UER00884"/>
</dbReference>
<gene>
    <name evidence="5" type="ORF">B7492_13160</name>
</gene>
<dbReference type="Pfam" id="PF13328">
    <property type="entry name" value="HD_4"/>
    <property type="match status" value="1"/>
</dbReference>
<dbReference type="CDD" id="cd00077">
    <property type="entry name" value="HDc"/>
    <property type="match status" value="1"/>
</dbReference>
<protein>
    <submittedName>
        <fullName evidence="5">GTP pyrophosphokinase</fullName>
    </submittedName>
</protein>
<dbReference type="GO" id="GO:0016301">
    <property type="term" value="F:kinase activity"/>
    <property type="evidence" value="ECO:0007669"/>
    <property type="project" value="UniProtKB-KW"/>
</dbReference>
<proteinExistence type="inferred from homology"/>
<dbReference type="SUPFAM" id="SSF109604">
    <property type="entry name" value="HD-domain/PDEase-like"/>
    <property type="match status" value="1"/>
</dbReference>